<feature type="domain" description="Major facilitator superfamily (MFS) profile" evidence="7">
    <location>
        <begin position="325"/>
        <end position="810"/>
    </location>
</feature>
<dbReference type="CDD" id="cd17364">
    <property type="entry name" value="MFS_PhT"/>
    <property type="match status" value="1"/>
</dbReference>
<dbReference type="Gene3D" id="1.20.1250.20">
    <property type="entry name" value="MFS general substrate transporter like domains"/>
    <property type="match status" value="2"/>
</dbReference>
<dbReference type="InterPro" id="IPR020846">
    <property type="entry name" value="MFS_dom"/>
</dbReference>
<name>A0A8K0UM86_9AGAR</name>
<proteinExistence type="predicted"/>
<accession>A0A8K0UM86</accession>
<evidence type="ECO:0000256" key="2">
    <source>
        <dbReference type="ARBA" id="ARBA00022692"/>
    </source>
</evidence>
<feature type="transmembrane region" description="Helical" evidence="6">
    <location>
        <begin position="474"/>
        <end position="499"/>
    </location>
</feature>
<feature type="transmembrane region" description="Helical" evidence="6">
    <location>
        <begin position="413"/>
        <end position="433"/>
    </location>
</feature>
<dbReference type="SUPFAM" id="SSF103473">
    <property type="entry name" value="MFS general substrate transporter"/>
    <property type="match status" value="1"/>
</dbReference>
<feature type="transmembrane region" description="Helical" evidence="6">
    <location>
        <begin position="439"/>
        <end position="462"/>
    </location>
</feature>
<evidence type="ECO:0000256" key="6">
    <source>
        <dbReference type="SAM" id="Phobius"/>
    </source>
</evidence>
<dbReference type="Pfam" id="PF00083">
    <property type="entry name" value="Sugar_tr"/>
    <property type="match status" value="1"/>
</dbReference>
<keyword evidence="9" id="KW-1185">Reference proteome</keyword>
<feature type="transmembrane region" description="Helical" evidence="6">
    <location>
        <begin position="514"/>
        <end position="534"/>
    </location>
</feature>
<evidence type="ECO:0000313" key="9">
    <source>
        <dbReference type="Proteomes" id="UP000813824"/>
    </source>
</evidence>
<evidence type="ECO:0000259" key="7">
    <source>
        <dbReference type="PROSITE" id="PS50850"/>
    </source>
</evidence>
<protein>
    <submittedName>
        <fullName evidence="8">Major facilitator superfamily domain-containing protein</fullName>
    </submittedName>
</protein>
<comment type="subcellular location">
    <subcellularLocation>
        <location evidence="1">Membrane</location>
        <topology evidence="1">Multi-pass membrane protein</topology>
    </subcellularLocation>
</comment>
<comment type="caution">
    <text evidence="8">The sequence shown here is derived from an EMBL/GenBank/DDBJ whole genome shotgun (WGS) entry which is preliminary data.</text>
</comment>
<dbReference type="InterPro" id="IPR005829">
    <property type="entry name" value="Sugar_transporter_CS"/>
</dbReference>
<dbReference type="GO" id="GO:0022857">
    <property type="term" value="F:transmembrane transporter activity"/>
    <property type="evidence" value="ECO:0007669"/>
    <property type="project" value="InterPro"/>
</dbReference>
<keyword evidence="4 6" id="KW-0472">Membrane</keyword>
<organism evidence="8 9">
    <name type="scientific">Cristinia sonorae</name>
    <dbReference type="NCBI Taxonomy" id="1940300"/>
    <lineage>
        <taxon>Eukaryota</taxon>
        <taxon>Fungi</taxon>
        <taxon>Dikarya</taxon>
        <taxon>Basidiomycota</taxon>
        <taxon>Agaricomycotina</taxon>
        <taxon>Agaricomycetes</taxon>
        <taxon>Agaricomycetidae</taxon>
        <taxon>Agaricales</taxon>
        <taxon>Pleurotineae</taxon>
        <taxon>Stephanosporaceae</taxon>
        <taxon>Cristinia</taxon>
    </lineage>
</organism>
<evidence type="ECO:0000313" key="8">
    <source>
        <dbReference type="EMBL" id="KAH8100143.1"/>
    </source>
</evidence>
<dbReference type="InterPro" id="IPR036259">
    <property type="entry name" value="MFS_trans_sf"/>
</dbReference>
<evidence type="ECO:0000256" key="5">
    <source>
        <dbReference type="SAM" id="MobiDB-lite"/>
    </source>
</evidence>
<evidence type="ECO:0000256" key="3">
    <source>
        <dbReference type="ARBA" id="ARBA00022989"/>
    </source>
</evidence>
<feature type="transmembrane region" description="Helical" evidence="6">
    <location>
        <begin position="597"/>
        <end position="617"/>
    </location>
</feature>
<dbReference type="PROSITE" id="PS00216">
    <property type="entry name" value="SUGAR_TRANSPORT_1"/>
    <property type="match status" value="1"/>
</dbReference>
<dbReference type="AlphaFoldDB" id="A0A8K0UM86"/>
<dbReference type="EMBL" id="JAEVFJ010000017">
    <property type="protein sequence ID" value="KAH8100143.1"/>
    <property type="molecule type" value="Genomic_DNA"/>
</dbReference>
<feature type="transmembrane region" description="Helical" evidence="6">
    <location>
        <begin position="678"/>
        <end position="695"/>
    </location>
</feature>
<feature type="region of interest" description="Disordered" evidence="5">
    <location>
        <begin position="163"/>
        <end position="215"/>
    </location>
</feature>
<dbReference type="OrthoDB" id="433512at2759"/>
<feature type="compositionally biased region" description="Low complexity" evidence="5">
    <location>
        <begin position="206"/>
        <end position="215"/>
    </location>
</feature>
<keyword evidence="2 6" id="KW-0812">Transmembrane</keyword>
<evidence type="ECO:0000256" key="1">
    <source>
        <dbReference type="ARBA" id="ARBA00004141"/>
    </source>
</evidence>
<gene>
    <name evidence="8" type="ORF">BXZ70DRAFT_907704</name>
</gene>
<keyword evidence="3 6" id="KW-1133">Transmembrane helix</keyword>
<dbReference type="PROSITE" id="PS50850">
    <property type="entry name" value="MFS"/>
    <property type="match status" value="1"/>
</dbReference>
<dbReference type="InterPro" id="IPR005828">
    <property type="entry name" value="MFS_sugar_transport-like"/>
</dbReference>
<dbReference type="GO" id="GO:0016020">
    <property type="term" value="C:membrane"/>
    <property type="evidence" value="ECO:0007669"/>
    <property type="project" value="UniProtKB-SubCell"/>
</dbReference>
<feature type="transmembrane region" description="Helical" evidence="6">
    <location>
        <begin position="380"/>
        <end position="401"/>
    </location>
</feature>
<dbReference type="PROSITE" id="PS00217">
    <property type="entry name" value="SUGAR_TRANSPORT_2"/>
    <property type="match status" value="1"/>
</dbReference>
<feature type="transmembrane region" description="Helical" evidence="6">
    <location>
        <begin position="715"/>
        <end position="736"/>
    </location>
</feature>
<feature type="transmembrane region" description="Helical" evidence="6">
    <location>
        <begin position="748"/>
        <end position="768"/>
    </location>
</feature>
<dbReference type="PANTHER" id="PTHR24064">
    <property type="entry name" value="SOLUTE CARRIER FAMILY 22 MEMBER"/>
    <property type="match status" value="1"/>
</dbReference>
<sequence length="840" mass="93260">MYDGVPPWRLLVDVLTLRRRLPNPDNPHRWHARFFLPQSPLDLLFYYLHHNVTSWCQWAVQDPATRDAHRIMGVVFRVLYMSSTMAVTKLHLKSLNNKCTKAALRSQKMCLLKRYGCLPPYHSAVLFIERKVSPHSLNRIPYSTSSKYLAPLIETTVTVRMQKSKAPSLDTVPLISRDPPTSTYDSKHNYPPSPSSLEPPAYNHQASSSAASKLISSASPPQAMASFMMSHYSVQEPEAQPPVAHTVDSPLSNGHGHMPPMNGNGYEPHSGGVYQPQPYFDPRVTGSYNWRSEDYQDQAAILNERRRDALDEVDKALFSWFHAKVVAIVGAGFFTDAYDTFVIDMAAFMLGLVYGQPQSIPSDDPTKPPPLNVLNPTQLLGLKAAGPIGTFFGMLVFGYLGDRLGRKRMYGQELVIIIVAVFVQALAGQAKAVDIINVLIVWRFIMGVGIGGDYPTSAVIAAEFAPTATRGRMITTVFATQGLGQLAGAIVSIAIVYAYKPSHGDISFEHIDQMWRILIGFGCVPGTFALLFRFTIPETPRWTMDIARNVNQACQDVDTFLKTGSYYVDPDARVEVMQAPKASFRDWLHYFSNRQNLFVLIGTCYSWFALDIAFYGLSLNSTLILNGIFPIDTGKDSSWTQLQKIAARNTIPICTGLLPGYVGAFLTIDRFGRRPLQFSGFTVLFVLLLIMGFGFDTFTKVNSDNTTSNAQRAFLALYCIACFFINCGPNTTTFILPGESFPTRYRSTLNGVAAASGKLGAIISQLVIFAELKDSNDVMKHRVGIKTILIVFSFFMLSGIVSTWIVPETMNKSLEDISNEDQANFVVGPSQPAMSERYNA</sequence>
<reference evidence="8" key="1">
    <citation type="journal article" date="2021" name="New Phytol.">
        <title>Evolutionary innovations through gain and loss of genes in the ectomycorrhizal Boletales.</title>
        <authorList>
            <person name="Wu G."/>
            <person name="Miyauchi S."/>
            <person name="Morin E."/>
            <person name="Kuo A."/>
            <person name="Drula E."/>
            <person name="Varga T."/>
            <person name="Kohler A."/>
            <person name="Feng B."/>
            <person name="Cao Y."/>
            <person name="Lipzen A."/>
            <person name="Daum C."/>
            <person name="Hundley H."/>
            <person name="Pangilinan J."/>
            <person name="Johnson J."/>
            <person name="Barry K."/>
            <person name="LaButti K."/>
            <person name="Ng V."/>
            <person name="Ahrendt S."/>
            <person name="Min B."/>
            <person name="Choi I.G."/>
            <person name="Park H."/>
            <person name="Plett J.M."/>
            <person name="Magnuson J."/>
            <person name="Spatafora J.W."/>
            <person name="Nagy L.G."/>
            <person name="Henrissat B."/>
            <person name="Grigoriev I.V."/>
            <person name="Yang Z.L."/>
            <person name="Xu J."/>
            <person name="Martin F.M."/>
        </authorList>
    </citation>
    <scope>NUCLEOTIDE SEQUENCE</scope>
    <source>
        <strain evidence="8">KKN 215</strain>
    </source>
</reference>
<feature type="transmembrane region" description="Helical" evidence="6">
    <location>
        <begin position="788"/>
        <end position="806"/>
    </location>
</feature>
<dbReference type="Proteomes" id="UP000813824">
    <property type="component" value="Unassembled WGS sequence"/>
</dbReference>
<evidence type="ECO:0000256" key="4">
    <source>
        <dbReference type="ARBA" id="ARBA00023136"/>
    </source>
</evidence>